<name>A0A1F4XFK7_9BACT</name>
<dbReference type="Proteomes" id="UP000176185">
    <property type="component" value="Unassembled WGS sequence"/>
</dbReference>
<proteinExistence type="predicted"/>
<dbReference type="EMBL" id="MEWX01000021">
    <property type="protein sequence ID" value="OGC80477.1"/>
    <property type="molecule type" value="Genomic_DNA"/>
</dbReference>
<comment type="caution">
    <text evidence="1">The sequence shown here is derived from an EMBL/GenBank/DDBJ whole genome shotgun (WGS) entry which is preliminary data.</text>
</comment>
<dbReference type="AlphaFoldDB" id="A0A1F4XFK7"/>
<accession>A0A1F4XFK7</accession>
<organism evidence="1 2">
    <name type="scientific">Candidatus Adlerbacteria bacterium RIFCSPLOWO2_01_FULL_51_16</name>
    <dbReference type="NCBI Taxonomy" id="1797243"/>
    <lineage>
        <taxon>Bacteria</taxon>
        <taxon>Candidatus Adleribacteriota</taxon>
    </lineage>
</organism>
<sequence>MSFLFVRNFFISVVHNFLAQTIWRLIFEDGQARSPKLFPLYRISATIFEVGGGVAILTKCFS</sequence>
<evidence type="ECO:0000313" key="2">
    <source>
        <dbReference type="Proteomes" id="UP000176185"/>
    </source>
</evidence>
<protein>
    <submittedName>
        <fullName evidence="1">Uncharacterized protein</fullName>
    </submittedName>
</protein>
<dbReference type="STRING" id="1797243.A2943_02145"/>
<reference evidence="1 2" key="1">
    <citation type="journal article" date="2016" name="Nat. Commun.">
        <title>Thousands of microbial genomes shed light on interconnected biogeochemical processes in an aquifer system.</title>
        <authorList>
            <person name="Anantharaman K."/>
            <person name="Brown C.T."/>
            <person name="Hug L.A."/>
            <person name="Sharon I."/>
            <person name="Castelle C.J."/>
            <person name="Probst A.J."/>
            <person name="Thomas B.C."/>
            <person name="Singh A."/>
            <person name="Wilkins M.J."/>
            <person name="Karaoz U."/>
            <person name="Brodie E.L."/>
            <person name="Williams K.H."/>
            <person name="Hubbard S.S."/>
            <person name="Banfield J.F."/>
        </authorList>
    </citation>
    <scope>NUCLEOTIDE SEQUENCE [LARGE SCALE GENOMIC DNA]</scope>
</reference>
<evidence type="ECO:0000313" key="1">
    <source>
        <dbReference type="EMBL" id="OGC80477.1"/>
    </source>
</evidence>
<gene>
    <name evidence="1" type="ORF">A2943_02145</name>
</gene>